<dbReference type="EMBL" id="CAUOFW020006513">
    <property type="protein sequence ID" value="CAK9175020.1"/>
    <property type="molecule type" value="Genomic_DNA"/>
</dbReference>
<dbReference type="AlphaFoldDB" id="A0ABC8U500"/>
<gene>
    <name evidence="2" type="ORF">ILEXP_LOCUS44812</name>
</gene>
<dbReference type="InterPro" id="IPR011989">
    <property type="entry name" value="ARM-like"/>
</dbReference>
<dbReference type="SUPFAM" id="SSF48371">
    <property type="entry name" value="ARM repeat"/>
    <property type="match status" value="1"/>
</dbReference>
<reference evidence="2 3" key="1">
    <citation type="submission" date="2024-02" db="EMBL/GenBank/DDBJ databases">
        <authorList>
            <person name="Vignale AGUSTIN F."/>
            <person name="Sosa J E."/>
            <person name="Modenutti C."/>
        </authorList>
    </citation>
    <scope>NUCLEOTIDE SEQUENCE [LARGE SCALE GENOMIC DNA]</scope>
</reference>
<dbReference type="PANTHER" id="PTHR10182:SF34">
    <property type="entry name" value="MO25-LIKE PROTEIN"/>
    <property type="match status" value="1"/>
</dbReference>
<dbReference type="PANTHER" id="PTHR10182">
    <property type="entry name" value="CALCIUM-BINDING PROTEIN 39-RELATED"/>
    <property type="match status" value="1"/>
</dbReference>
<name>A0ABC8U500_9AQUA</name>
<organism evidence="2 3">
    <name type="scientific">Ilex paraguariensis</name>
    <name type="common">yerba mate</name>
    <dbReference type="NCBI Taxonomy" id="185542"/>
    <lineage>
        <taxon>Eukaryota</taxon>
        <taxon>Viridiplantae</taxon>
        <taxon>Streptophyta</taxon>
        <taxon>Embryophyta</taxon>
        <taxon>Tracheophyta</taxon>
        <taxon>Spermatophyta</taxon>
        <taxon>Magnoliopsida</taxon>
        <taxon>eudicotyledons</taxon>
        <taxon>Gunneridae</taxon>
        <taxon>Pentapetalae</taxon>
        <taxon>asterids</taxon>
        <taxon>campanulids</taxon>
        <taxon>Aquifoliales</taxon>
        <taxon>Aquifoliaceae</taxon>
        <taxon>Ilex</taxon>
    </lineage>
</organism>
<keyword evidence="3" id="KW-1185">Reference proteome</keyword>
<dbReference type="Gene3D" id="1.25.10.10">
    <property type="entry name" value="Leucine-rich Repeat Variant"/>
    <property type="match status" value="1"/>
</dbReference>
<evidence type="ECO:0000313" key="3">
    <source>
        <dbReference type="Proteomes" id="UP001642360"/>
    </source>
</evidence>
<comment type="caution">
    <text evidence="2">The sequence shown here is derived from an EMBL/GenBank/DDBJ whole genome shotgun (WGS) entry which is preliminary data.</text>
</comment>
<dbReference type="InterPro" id="IPR013878">
    <property type="entry name" value="Mo25"/>
</dbReference>
<sequence>MIEYCSARLTRSRVIAEEGDYYAYTTAFPTLYTSRSVSPHYDKKNFHNHRLQLFPSFDRKKSEALIGVFPRQDFEYPSAFFLFCIASITFDGMKALLFKSKPRKRSPEELVRRVRDLLISVHRNTETRESKRQEKRSELEKLIMEMKIVLYGEGHCEPVSEACARLTQELFKDDTFRLLVFCLPKLDLGCRQDAVHVFANLQKQQIKPRSTLIASDYLEQNLDLLDTLVKGYEDPDLAFCYGTILRDCTRHQVVAKYILDSEHMKELFDYIQDPNFGIASDAAATFKELLTRHRSTVAEYLSRNYDWFFGEYNSKLMGSCNYITRWHAAKLLGQILMDRANCSVMMRYVSSLDNMKMVMNLLKESSKNIQLEAFNLFKLFAANPNKPPEIVNVLVANRTKLLQFFGGFSFDKEDEQFTADKARVVEAISTLQSLNRSCGALDKREKNLTMACSV</sequence>
<evidence type="ECO:0000313" key="2">
    <source>
        <dbReference type="EMBL" id="CAK9175020.1"/>
    </source>
</evidence>
<proteinExistence type="inferred from homology"/>
<accession>A0ABC8U500</accession>
<evidence type="ECO:0000256" key="1">
    <source>
        <dbReference type="ARBA" id="ARBA00011012"/>
    </source>
</evidence>
<dbReference type="InterPro" id="IPR016024">
    <property type="entry name" value="ARM-type_fold"/>
</dbReference>
<dbReference type="Proteomes" id="UP001642360">
    <property type="component" value="Unassembled WGS sequence"/>
</dbReference>
<protein>
    <recommendedName>
        <fullName evidence="4">MO25-like protein</fullName>
    </recommendedName>
</protein>
<dbReference type="Pfam" id="PF08569">
    <property type="entry name" value="Mo25"/>
    <property type="match status" value="1"/>
</dbReference>
<comment type="similarity">
    <text evidence="1">Belongs to the Mo25 family.</text>
</comment>
<evidence type="ECO:0008006" key="4">
    <source>
        <dbReference type="Google" id="ProtNLM"/>
    </source>
</evidence>